<dbReference type="Gene3D" id="3.40.30.10">
    <property type="entry name" value="Glutaredoxin"/>
    <property type="match status" value="1"/>
</dbReference>
<dbReference type="GO" id="GO:0004601">
    <property type="term" value="F:peroxidase activity"/>
    <property type="evidence" value="ECO:0007669"/>
    <property type="project" value="UniProtKB-KW"/>
</dbReference>
<dbReference type="InterPro" id="IPR036249">
    <property type="entry name" value="Thioredoxin-like_sf"/>
</dbReference>
<dbReference type="EMBL" id="CACRZD030000007">
    <property type="protein sequence ID" value="CAA6662653.1"/>
    <property type="molecule type" value="Genomic_DNA"/>
</dbReference>
<keyword evidence="5" id="KW-1185">Reference proteome</keyword>
<dbReference type="AlphaFoldDB" id="A0A7I8IYK0"/>
<dbReference type="PROSITE" id="PS00460">
    <property type="entry name" value="GLUTATHIONE_PEROXID_1"/>
    <property type="match status" value="1"/>
</dbReference>
<sequence>MIFFSKLSVPSLSSFPFVSCRRTNFRSSAASASNRLFFRYPRRSPCAVAASNFPYIREIGRRPLLSPRPQFQSPPQCLISSWRSISEMASASAQSPKSVHDFTVKLQRKALLIVNVASQCGLTNSNYTELSQLYEKYKSKDPGFPMQPVWGQEPGSNDQIVEFACTRFKAEYPIFDKVDVNGQNAAPVYKFLKSSKGGSLGTASSGTSPSSWSIKKGIPLSLSLSLSLYPSLSLSRLLKCPFLFLQKDIKKILGEA</sequence>
<dbReference type="PANTHER" id="PTHR11592:SF118">
    <property type="entry name" value="PHOSPHOLIPID HYDROPEROXIDE GLUTATHIONE PEROXIDASE 6, MITOCHONDRIAL-RELATED"/>
    <property type="match status" value="1"/>
</dbReference>
<evidence type="ECO:0000313" key="5">
    <source>
        <dbReference type="Proteomes" id="UP001189122"/>
    </source>
</evidence>
<gene>
    <name evidence="4" type="ORF">SI7747_07009038</name>
</gene>
<keyword evidence="2" id="KW-0575">Peroxidase</keyword>
<dbReference type="Proteomes" id="UP001189122">
    <property type="component" value="Unassembled WGS sequence"/>
</dbReference>
<dbReference type="InterPro" id="IPR000889">
    <property type="entry name" value="Glutathione_peroxidase"/>
</dbReference>
<dbReference type="SUPFAM" id="SSF52833">
    <property type="entry name" value="Thioredoxin-like"/>
    <property type="match status" value="1"/>
</dbReference>
<keyword evidence="3" id="KW-0560">Oxidoreductase</keyword>
<evidence type="ECO:0000256" key="3">
    <source>
        <dbReference type="ARBA" id="ARBA00023002"/>
    </source>
</evidence>
<organism evidence="4">
    <name type="scientific">Spirodela intermedia</name>
    <name type="common">Intermediate duckweed</name>
    <dbReference type="NCBI Taxonomy" id="51605"/>
    <lineage>
        <taxon>Eukaryota</taxon>
        <taxon>Viridiplantae</taxon>
        <taxon>Streptophyta</taxon>
        <taxon>Embryophyta</taxon>
        <taxon>Tracheophyta</taxon>
        <taxon>Spermatophyta</taxon>
        <taxon>Magnoliopsida</taxon>
        <taxon>Liliopsida</taxon>
        <taxon>Araceae</taxon>
        <taxon>Lemnoideae</taxon>
        <taxon>Spirodela</taxon>
    </lineage>
</organism>
<name>A0A7I8IYK0_SPIIN</name>
<dbReference type="PROSITE" id="PS51355">
    <property type="entry name" value="GLUTATHIONE_PEROXID_3"/>
    <property type="match status" value="1"/>
</dbReference>
<dbReference type="EMBL" id="LR743594">
    <property type="protein sequence ID" value="CAA2623090.1"/>
    <property type="molecule type" value="Genomic_DNA"/>
</dbReference>
<evidence type="ECO:0000256" key="2">
    <source>
        <dbReference type="ARBA" id="ARBA00022559"/>
    </source>
</evidence>
<accession>A0A7I8IYK0</accession>
<proteinExistence type="inferred from homology"/>
<comment type="similarity">
    <text evidence="1">Belongs to the glutathione peroxidase family.</text>
</comment>
<evidence type="ECO:0000313" key="4">
    <source>
        <dbReference type="EMBL" id="CAA2623090.1"/>
    </source>
</evidence>
<dbReference type="GO" id="GO:0006979">
    <property type="term" value="P:response to oxidative stress"/>
    <property type="evidence" value="ECO:0007669"/>
    <property type="project" value="InterPro"/>
</dbReference>
<dbReference type="InterPro" id="IPR029759">
    <property type="entry name" value="GPX_AS"/>
</dbReference>
<dbReference type="Pfam" id="PF00255">
    <property type="entry name" value="GSHPx"/>
    <property type="match status" value="1"/>
</dbReference>
<dbReference type="PANTHER" id="PTHR11592">
    <property type="entry name" value="GLUTATHIONE PEROXIDASE"/>
    <property type="match status" value="1"/>
</dbReference>
<protein>
    <submittedName>
        <fullName evidence="4">Uncharacterized protein</fullName>
    </submittedName>
</protein>
<reference evidence="4 5" key="1">
    <citation type="submission" date="2019-12" db="EMBL/GenBank/DDBJ databases">
        <authorList>
            <person name="Scholz U."/>
            <person name="Mascher M."/>
            <person name="Fiebig A."/>
        </authorList>
    </citation>
    <scope>NUCLEOTIDE SEQUENCE</scope>
</reference>
<evidence type="ECO:0000256" key="1">
    <source>
        <dbReference type="ARBA" id="ARBA00006926"/>
    </source>
</evidence>